<reference evidence="1 2" key="1">
    <citation type="submission" date="2016-11" db="EMBL/GenBank/DDBJ databases">
        <authorList>
            <person name="Jaros S."/>
            <person name="Januszkiewicz K."/>
            <person name="Wedrychowicz H."/>
        </authorList>
    </citation>
    <scope>NUCLEOTIDE SEQUENCE [LARGE SCALE GENOMIC DNA]</scope>
    <source>
        <strain evidence="1 2">CGMCC 1.12145</strain>
    </source>
</reference>
<accession>A0A1K1NNZ9</accession>
<organism evidence="1 2">
    <name type="scientific">Sinomicrobium oceani</name>
    <dbReference type="NCBI Taxonomy" id="1150368"/>
    <lineage>
        <taxon>Bacteria</taxon>
        <taxon>Pseudomonadati</taxon>
        <taxon>Bacteroidota</taxon>
        <taxon>Flavobacteriia</taxon>
        <taxon>Flavobacteriales</taxon>
        <taxon>Flavobacteriaceae</taxon>
        <taxon>Sinomicrobium</taxon>
    </lineage>
</organism>
<proteinExistence type="predicted"/>
<sequence length="293" mass="33306">MTVSNFIQLSENPEHIRLGETTSLEQLIAQYPFFQAARALHLKGLRNLNSFTYNDALKKTAAYTTDRAVLFDLITLPEFRQNDVAKAIAGNHPDISDIEVNAQEIRIENHKLIEQTHIGSEEEAEHILNPAAFIPVEKQQAEQTSEEKQLGIGTPIDFNSGERHSFAEWLKLSAAKPVNRTDNKKSKVKETEEKTDADKEKKFRLIDKFINSNPKIVPKAADRNREAPAVNLAKSGQMEKAELMTETLAKVYLEQKRYKNAIQAYKILSLKYPEKSGFFADQIRAIKKLQQNN</sequence>
<dbReference type="Proteomes" id="UP000182248">
    <property type="component" value="Unassembled WGS sequence"/>
</dbReference>
<keyword evidence="2" id="KW-1185">Reference proteome</keyword>
<evidence type="ECO:0008006" key="3">
    <source>
        <dbReference type="Google" id="ProtNLM"/>
    </source>
</evidence>
<evidence type="ECO:0000313" key="1">
    <source>
        <dbReference type="EMBL" id="SFW37192.1"/>
    </source>
</evidence>
<dbReference type="EMBL" id="FPJE01000006">
    <property type="protein sequence ID" value="SFW37192.1"/>
    <property type="molecule type" value="Genomic_DNA"/>
</dbReference>
<dbReference type="RefSeq" id="WP_072316729.1">
    <property type="nucleotide sequence ID" value="NZ_FPJE01000006.1"/>
</dbReference>
<protein>
    <recommendedName>
        <fullName evidence="3">Tetratricopeptide repeat-containing protein</fullName>
    </recommendedName>
</protein>
<evidence type="ECO:0000313" key="2">
    <source>
        <dbReference type="Proteomes" id="UP000182248"/>
    </source>
</evidence>
<dbReference type="STRING" id="1150368.SAMN02927921_01368"/>
<dbReference type="OrthoDB" id="594666at2"/>
<gene>
    <name evidence="1" type="ORF">SAMN02927921_01368</name>
</gene>
<dbReference type="AlphaFoldDB" id="A0A1K1NNZ9"/>
<name>A0A1K1NNZ9_9FLAO</name>